<comment type="caution">
    <text evidence="1">The sequence shown here is derived from an EMBL/GenBank/DDBJ whole genome shotgun (WGS) entry which is preliminary data.</text>
</comment>
<keyword evidence="2" id="KW-1185">Reference proteome</keyword>
<reference evidence="1 2" key="1">
    <citation type="submission" date="2023-03" db="EMBL/GenBank/DDBJ databases">
        <title>High recombination rates correlate with genetic variation in Cardiocondyla obscurior ants.</title>
        <authorList>
            <person name="Errbii M."/>
        </authorList>
    </citation>
    <scope>NUCLEOTIDE SEQUENCE [LARGE SCALE GENOMIC DNA]</scope>
    <source>
        <strain evidence="1">Alpha-2009</strain>
        <tissue evidence="1">Whole body</tissue>
    </source>
</reference>
<proteinExistence type="predicted"/>
<accession>A0AAW2FCJ4</accession>
<dbReference type="AlphaFoldDB" id="A0AAW2FCJ4"/>
<protein>
    <submittedName>
        <fullName evidence="1">Uncharacterized protein</fullName>
    </submittedName>
</protein>
<evidence type="ECO:0000313" key="1">
    <source>
        <dbReference type="EMBL" id="KAL0112274.1"/>
    </source>
</evidence>
<organism evidence="1 2">
    <name type="scientific">Cardiocondyla obscurior</name>
    <dbReference type="NCBI Taxonomy" id="286306"/>
    <lineage>
        <taxon>Eukaryota</taxon>
        <taxon>Metazoa</taxon>
        <taxon>Ecdysozoa</taxon>
        <taxon>Arthropoda</taxon>
        <taxon>Hexapoda</taxon>
        <taxon>Insecta</taxon>
        <taxon>Pterygota</taxon>
        <taxon>Neoptera</taxon>
        <taxon>Endopterygota</taxon>
        <taxon>Hymenoptera</taxon>
        <taxon>Apocrita</taxon>
        <taxon>Aculeata</taxon>
        <taxon>Formicoidea</taxon>
        <taxon>Formicidae</taxon>
        <taxon>Myrmicinae</taxon>
        <taxon>Cardiocondyla</taxon>
    </lineage>
</organism>
<dbReference type="Proteomes" id="UP001430953">
    <property type="component" value="Unassembled WGS sequence"/>
</dbReference>
<name>A0AAW2FCJ4_9HYME</name>
<dbReference type="EMBL" id="JADYXP020000012">
    <property type="protein sequence ID" value="KAL0112274.1"/>
    <property type="molecule type" value="Genomic_DNA"/>
</dbReference>
<gene>
    <name evidence="1" type="ORF">PUN28_011963</name>
</gene>
<sequence>MLDPENSDEEKGQPNTEILGFSSGNKKINIFYTCVFLSLNSEVDVTTILTATYIFLNSSPFLLHKFNLYVSSLIRIKKFMCLFYHIINSWKICF</sequence>
<evidence type="ECO:0000313" key="2">
    <source>
        <dbReference type="Proteomes" id="UP001430953"/>
    </source>
</evidence>